<name>A0A2M9AS07_9BACT</name>
<dbReference type="Proteomes" id="UP000228535">
    <property type="component" value="Unassembled WGS sequence"/>
</dbReference>
<gene>
    <name evidence="2" type="ORF">CLV45_4190</name>
</gene>
<dbReference type="SUPFAM" id="SSF49785">
    <property type="entry name" value="Galactose-binding domain-like"/>
    <property type="match status" value="1"/>
</dbReference>
<dbReference type="InterPro" id="IPR008979">
    <property type="entry name" value="Galactose-bd-like_sf"/>
</dbReference>
<proteinExistence type="predicted"/>
<accession>A0A2M9AS07</accession>
<dbReference type="EMBL" id="PGFA01000004">
    <property type="protein sequence ID" value="PJJ48482.1"/>
    <property type="molecule type" value="Genomic_DNA"/>
</dbReference>
<evidence type="ECO:0000313" key="2">
    <source>
        <dbReference type="EMBL" id="PJJ48482.1"/>
    </source>
</evidence>
<dbReference type="PROSITE" id="PS51257">
    <property type="entry name" value="PROKAR_LIPOPROTEIN"/>
    <property type="match status" value="1"/>
</dbReference>
<feature type="signal peptide" evidence="1">
    <location>
        <begin position="1"/>
        <end position="23"/>
    </location>
</feature>
<sequence>MKSTIYTYSGCALLLLLLGCQQAAPTAEKSNALMANDFEASVGWNEAKEGSLTTEKAHSGGWSVQVQPSTPFSYTFVRQLGQLDPKLTRNYQLKGWALRASTGSLGSLVVQVNKSSADTAKVFYGALPLADAVKSFNKWEAVSMPFTLPASATAENVVKIYLWNDKSTAPTYLDDLELTAAQ</sequence>
<protein>
    <recommendedName>
        <fullName evidence="4">Carbohydrate binding protein</fullName>
    </recommendedName>
</protein>
<evidence type="ECO:0000256" key="1">
    <source>
        <dbReference type="SAM" id="SignalP"/>
    </source>
</evidence>
<keyword evidence="1" id="KW-0732">Signal</keyword>
<comment type="caution">
    <text evidence="2">The sequence shown here is derived from an EMBL/GenBank/DDBJ whole genome shotgun (WGS) entry which is preliminary data.</text>
</comment>
<evidence type="ECO:0008006" key="4">
    <source>
        <dbReference type="Google" id="ProtNLM"/>
    </source>
</evidence>
<dbReference type="RefSeq" id="WP_157807692.1">
    <property type="nucleotide sequence ID" value="NZ_PGFA01000004.1"/>
</dbReference>
<feature type="chain" id="PRO_5014896253" description="Carbohydrate binding protein" evidence="1">
    <location>
        <begin position="24"/>
        <end position="182"/>
    </location>
</feature>
<reference evidence="2 3" key="1">
    <citation type="submission" date="2017-11" db="EMBL/GenBank/DDBJ databases">
        <title>Genomic Encyclopedia of Archaeal and Bacterial Type Strains, Phase II (KMG-II): From Individual Species to Whole Genera.</title>
        <authorList>
            <person name="Goeker M."/>
        </authorList>
    </citation>
    <scope>NUCLEOTIDE SEQUENCE [LARGE SCALE GENOMIC DNA]</scope>
    <source>
        <strain evidence="2 3">DSM 11115</strain>
    </source>
</reference>
<dbReference type="Gene3D" id="2.60.120.260">
    <property type="entry name" value="Galactose-binding domain-like"/>
    <property type="match status" value="1"/>
</dbReference>
<organism evidence="2 3">
    <name type="scientific">Hymenobacter chitinivorans DSM 11115</name>
    <dbReference type="NCBI Taxonomy" id="1121954"/>
    <lineage>
        <taxon>Bacteria</taxon>
        <taxon>Pseudomonadati</taxon>
        <taxon>Bacteroidota</taxon>
        <taxon>Cytophagia</taxon>
        <taxon>Cytophagales</taxon>
        <taxon>Hymenobacteraceae</taxon>
        <taxon>Hymenobacter</taxon>
    </lineage>
</organism>
<keyword evidence="3" id="KW-1185">Reference proteome</keyword>
<dbReference type="OrthoDB" id="882450at2"/>
<evidence type="ECO:0000313" key="3">
    <source>
        <dbReference type="Proteomes" id="UP000228535"/>
    </source>
</evidence>
<dbReference type="AlphaFoldDB" id="A0A2M9AS07"/>